<feature type="compositionally biased region" description="Polar residues" evidence="1">
    <location>
        <begin position="563"/>
        <end position="574"/>
    </location>
</feature>
<dbReference type="PANTHER" id="PTHR28258:SF1">
    <property type="entry name" value="VACUOLAR SEGREGATION PROTEIN 7"/>
    <property type="match status" value="1"/>
</dbReference>
<feature type="compositionally biased region" description="Low complexity" evidence="1">
    <location>
        <begin position="120"/>
        <end position="129"/>
    </location>
</feature>
<keyword evidence="2" id="KW-0812">Transmembrane</keyword>
<accession>A0A2K0TCX8</accession>
<dbReference type="GO" id="GO:0000011">
    <property type="term" value="P:vacuole inheritance"/>
    <property type="evidence" value="ECO:0007669"/>
    <property type="project" value="TreeGrafter"/>
</dbReference>
<sequence length="847" mass="91083">MNRPPAAATDGGEGATQPAGPDMANHQPTPGAPASGTTSSASATAGQTSRQSSASNSVTYSPMGSRDPSPTRHPRRATSSSGRINRSSSRNSSQLDQSPSRQLKSSLGGPASGIRSLSATTTPVLVPVTANQDSQPVQAPEPQKPAQLSELRDSTKWPVSPRVRSPPLQLLRNGSTTPRSSEQDPPPPLISVQHPSPSAQPADSYQYLTASESEAEDLQMASGLRTPARGPLETVQEVSQPNSPARRRQQQDSSLLEHVREKFSYDNQSDIDGGRTLRARPMIPSHENGGDSTGARRTTSVPPPLLSRQSSTIMLSKQAKARPEGSTQTMTVETETVSSIPQVALAVGPKTDGMNGTLRTKQSTETIKPKKEKKRSRKQPVTSGNGSSKADIFEAKIANAVDEANTSDSEETFVYDSNPPDVGDRATRRFHSRTPSATSIVSQGDRPNLRSIYGIMDNHVPAPKKSMKFSNTYGNGAIDGGVLTGDEDGRGTGRSAGGSGRGTVRQHHHIGRWGRQPGNGHASLFDNESPFQNNPRPKIANSRHSSGPPSPRNHPSMRGPLSSKRSAIHMSSSYDMDDTTGADDERTPLLDNDRRGGRFRRGPHNLRQAEAQTYTRRSTYLNRFAACLVLTMMFLLVITGAIGFMFATSQPLSDIEIVSIHNVVTSEQVLMFDVTVKAHNPNVVVVTIDHANLEIFAKSEYGGADSDWWESPDGPQDNLVRPYDDPPNDPTTPGGEDETKPNILLGRISEFDSPLTFEGSLFHQGLSSSTGEMQLPYPGNATAGGSKRWERIYQNEFDLIVKGVVKYSLPLSAHIRSATVSGRTTVKPNSANNPPAKPNVTAVNFEA</sequence>
<feature type="compositionally biased region" description="Basic and acidic residues" evidence="1">
    <location>
        <begin position="583"/>
        <end position="596"/>
    </location>
</feature>
<feature type="region of interest" description="Disordered" evidence="1">
    <location>
        <begin position="706"/>
        <end position="741"/>
    </location>
</feature>
<feature type="transmembrane region" description="Helical" evidence="2">
    <location>
        <begin position="624"/>
        <end position="647"/>
    </location>
</feature>
<dbReference type="AlphaFoldDB" id="A0A2K0TCX8"/>
<keyword evidence="2" id="KW-0472">Membrane</keyword>
<dbReference type="GO" id="GO:0010513">
    <property type="term" value="P:positive regulation of phosphatidylinositol biosynthetic process"/>
    <property type="evidence" value="ECO:0007669"/>
    <property type="project" value="TreeGrafter"/>
</dbReference>
<protein>
    <recommendedName>
        <fullName evidence="5">Vacuolar segregation protein 7</fullName>
    </recommendedName>
</protein>
<feature type="compositionally biased region" description="Gly residues" evidence="1">
    <location>
        <begin position="492"/>
        <end position="501"/>
    </location>
</feature>
<reference evidence="3 4" key="1">
    <citation type="submission" date="2017-02" db="EMBL/GenBank/DDBJ databases">
        <title>Genomes of Trichoderma spp. with biocontrol activity.</title>
        <authorList>
            <person name="Gardiner D."/>
            <person name="Kazan K."/>
            <person name="Vos C."/>
            <person name="Harvey P."/>
        </authorList>
    </citation>
    <scope>NUCLEOTIDE SEQUENCE [LARGE SCALE GENOMIC DNA]</scope>
    <source>
        <strain evidence="3 4">A5MH</strain>
    </source>
</reference>
<evidence type="ECO:0000256" key="2">
    <source>
        <dbReference type="SAM" id="Phobius"/>
    </source>
</evidence>
<dbReference type="GO" id="GO:0070772">
    <property type="term" value="C:PAS complex"/>
    <property type="evidence" value="ECO:0007669"/>
    <property type="project" value="TreeGrafter"/>
</dbReference>
<dbReference type="PANTHER" id="PTHR28258">
    <property type="entry name" value="VACUOLAR SEGREGATION PROTEIN 7"/>
    <property type="match status" value="1"/>
</dbReference>
<name>A0A2K0TCX8_9HYPO</name>
<evidence type="ECO:0008006" key="5">
    <source>
        <dbReference type="Google" id="ProtNLM"/>
    </source>
</evidence>
<feature type="compositionally biased region" description="Low complexity" evidence="1">
    <location>
        <begin position="27"/>
        <end position="55"/>
    </location>
</feature>
<evidence type="ECO:0000256" key="1">
    <source>
        <dbReference type="SAM" id="MobiDB-lite"/>
    </source>
</evidence>
<feature type="region of interest" description="Disordered" evidence="1">
    <location>
        <begin position="1"/>
        <end position="328"/>
    </location>
</feature>
<dbReference type="GO" id="GO:1903778">
    <property type="term" value="P:protein localization to vacuolar membrane"/>
    <property type="evidence" value="ECO:0007669"/>
    <property type="project" value="TreeGrafter"/>
</dbReference>
<dbReference type="Proteomes" id="UP000236546">
    <property type="component" value="Unassembled WGS sequence"/>
</dbReference>
<feature type="region of interest" description="Disordered" evidence="1">
    <location>
        <begin position="347"/>
        <end position="390"/>
    </location>
</feature>
<feature type="compositionally biased region" description="Polar residues" evidence="1">
    <location>
        <begin position="433"/>
        <end position="442"/>
    </location>
</feature>
<organism evidence="3 4">
    <name type="scientific">Trichoderma gamsii</name>
    <dbReference type="NCBI Taxonomy" id="398673"/>
    <lineage>
        <taxon>Eukaryota</taxon>
        <taxon>Fungi</taxon>
        <taxon>Dikarya</taxon>
        <taxon>Ascomycota</taxon>
        <taxon>Pezizomycotina</taxon>
        <taxon>Sordariomycetes</taxon>
        <taxon>Hypocreomycetidae</taxon>
        <taxon>Hypocreales</taxon>
        <taxon>Hypocreaceae</taxon>
        <taxon>Trichoderma</taxon>
    </lineage>
</organism>
<gene>
    <name evidence="3" type="ORF">TGAMA5MH_04839</name>
</gene>
<evidence type="ECO:0000313" key="4">
    <source>
        <dbReference type="Proteomes" id="UP000236546"/>
    </source>
</evidence>
<dbReference type="GO" id="GO:0000329">
    <property type="term" value="C:fungal-type vacuole membrane"/>
    <property type="evidence" value="ECO:0007669"/>
    <property type="project" value="TreeGrafter"/>
</dbReference>
<feature type="compositionally biased region" description="Basic and acidic residues" evidence="1">
    <location>
        <begin position="255"/>
        <end position="264"/>
    </location>
</feature>
<feature type="region of interest" description="Disordered" evidence="1">
    <location>
        <begin position="484"/>
        <end position="603"/>
    </location>
</feature>
<comment type="caution">
    <text evidence="3">The sequence shown here is derived from an EMBL/GenBank/DDBJ whole genome shotgun (WGS) entry which is preliminary data.</text>
</comment>
<evidence type="ECO:0000313" key="3">
    <source>
        <dbReference type="EMBL" id="PNP43382.1"/>
    </source>
</evidence>
<dbReference type="OrthoDB" id="1204at2759"/>
<dbReference type="Pfam" id="PF12751">
    <property type="entry name" value="Vac7"/>
    <property type="match status" value="1"/>
</dbReference>
<feature type="compositionally biased region" description="Polar residues" evidence="1">
    <location>
        <begin position="94"/>
        <end position="105"/>
    </location>
</feature>
<dbReference type="InterPro" id="IPR024260">
    <property type="entry name" value="Vac7"/>
</dbReference>
<keyword evidence="2" id="KW-1133">Transmembrane helix</keyword>
<proteinExistence type="predicted"/>
<feature type="compositionally biased region" description="Low complexity" evidence="1">
    <location>
        <begin position="79"/>
        <end position="93"/>
    </location>
</feature>
<dbReference type="EMBL" id="MTYH01000042">
    <property type="protein sequence ID" value="PNP43382.1"/>
    <property type="molecule type" value="Genomic_DNA"/>
</dbReference>
<feature type="region of interest" description="Disordered" evidence="1">
    <location>
        <begin position="403"/>
        <end position="444"/>
    </location>
</feature>
<feature type="compositionally biased region" description="Polar residues" evidence="1">
    <location>
        <begin position="193"/>
        <end position="212"/>
    </location>
</feature>